<dbReference type="Proteomes" id="UP001153332">
    <property type="component" value="Unassembled WGS sequence"/>
</dbReference>
<gene>
    <name evidence="1" type="ORF">O1611_g3773</name>
</gene>
<comment type="caution">
    <text evidence="1">The sequence shown here is derived from an EMBL/GenBank/DDBJ whole genome shotgun (WGS) entry which is preliminary data.</text>
</comment>
<evidence type="ECO:0000313" key="1">
    <source>
        <dbReference type="EMBL" id="KAJ8129857.1"/>
    </source>
</evidence>
<organism evidence="1 2">
    <name type="scientific">Lasiodiplodia mahajangana</name>
    <dbReference type="NCBI Taxonomy" id="1108764"/>
    <lineage>
        <taxon>Eukaryota</taxon>
        <taxon>Fungi</taxon>
        <taxon>Dikarya</taxon>
        <taxon>Ascomycota</taxon>
        <taxon>Pezizomycotina</taxon>
        <taxon>Dothideomycetes</taxon>
        <taxon>Dothideomycetes incertae sedis</taxon>
        <taxon>Botryosphaeriales</taxon>
        <taxon>Botryosphaeriaceae</taxon>
        <taxon>Lasiodiplodia</taxon>
    </lineage>
</organism>
<dbReference type="EMBL" id="JAPUUL010000641">
    <property type="protein sequence ID" value="KAJ8129857.1"/>
    <property type="molecule type" value="Genomic_DNA"/>
</dbReference>
<proteinExistence type="predicted"/>
<sequence length="360" mass="39560">MSSVRALLLLPLPPQRTVYSHIRTALYPSIRSTISSVSKPGRTDETSVLEIAVPITRLTEEAHTHKDLFVRVNPLVANLYRLIATICAELNIPHTGPGSVDVRVLFVQDEVDSKDGESDEKSSPFAVLNYAALAVSNRQWTHVFAVESEQGEQTFKKFWAIAREHGPNRGSLFTRVQRVVSGMQIYISDLSPAVDSDAVLETALAGRPMSREVAVEINGVVADQFTDKYLLTMALFAIPQLVPESEVPTGEGARGAGRITAIVSKEASDDDLKKRISDFLVTAVGKICSSLASGEQEDDVLQVRFSTRDEMDYTTGRLVNILVVSDGDGNLVNGWGEERARRGREIVLRSIRPVDKDINE</sequence>
<accession>A0ACC2JR92</accession>
<evidence type="ECO:0000313" key="2">
    <source>
        <dbReference type="Proteomes" id="UP001153332"/>
    </source>
</evidence>
<reference evidence="1" key="1">
    <citation type="submission" date="2022-12" db="EMBL/GenBank/DDBJ databases">
        <title>Genome Sequence of Lasiodiplodia mahajangana.</title>
        <authorList>
            <person name="Buettner E."/>
        </authorList>
    </citation>
    <scope>NUCLEOTIDE SEQUENCE</scope>
    <source>
        <strain evidence="1">VT137</strain>
    </source>
</reference>
<protein>
    <submittedName>
        <fullName evidence="1">Uncharacterized protein</fullName>
    </submittedName>
</protein>
<name>A0ACC2JR92_9PEZI</name>
<keyword evidence="2" id="KW-1185">Reference proteome</keyword>